<evidence type="ECO:0000313" key="2">
    <source>
        <dbReference type="Proteomes" id="UP000005239"/>
    </source>
</evidence>
<reference evidence="2" key="1">
    <citation type="journal article" date="2008" name="Nat. Genet.">
        <title>The Pristionchus pacificus genome provides a unique perspective on nematode lifestyle and parasitism.</title>
        <authorList>
            <person name="Dieterich C."/>
            <person name="Clifton S.W."/>
            <person name="Schuster L.N."/>
            <person name="Chinwalla A."/>
            <person name="Delehaunty K."/>
            <person name="Dinkelacker I."/>
            <person name="Fulton L."/>
            <person name="Fulton R."/>
            <person name="Godfrey J."/>
            <person name="Minx P."/>
            <person name="Mitreva M."/>
            <person name="Roeseler W."/>
            <person name="Tian H."/>
            <person name="Witte H."/>
            <person name="Yang S.P."/>
            <person name="Wilson R.K."/>
            <person name="Sommer R.J."/>
        </authorList>
    </citation>
    <scope>NUCLEOTIDE SEQUENCE [LARGE SCALE GENOMIC DNA]</scope>
    <source>
        <strain evidence="2">PS312</strain>
    </source>
</reference>
<accession>A0A2A6BDB0</accession>
<proteinExistence type="predicted"/>
<dbReference type="AlphaFoldDB" id="A0A2A6BDB0"/>
<reference evidence="1" key="2">
    <citation type="submission" date="2022-06" db="UniProtKB">
        <authorList>
            <consortium name="EnsemblMetazoa"/>
        </authorList>
    </citation>
    <scope>IDENTIFICATION</scope>
    <source>
        <strain evidence="1">PS312</strain>
    </source>
</reference>
<name>A0A2A6BDB0_PRIPA</name>
<keyword evidence="2" id="KW-1185">Reference proteome</keyword>
<dbReference type="Proteomes" id="UP000005239">
    <property type="component" value="Unassembled WGS sequence"/>
</dbReference>
<gene>
    <name evidence="1" type="primary">WBGene00277332</name>
</gene>
<accession>A0A8R1YXT3</accession>
<evidence type="ECO:0000313" key="1">
    <source>
        <dbReference type="EnsemblMetazoa" id="PPA38963.1"/>
    </source>
</evidence>
<protein>
    <submittedName>
        <fullName evidence="1">Uncharacterized protein</fullName>
    </submittedName>
</protein>
<dbReference type="EnsemblMetazoa" id="PPA38963.1">
    <property type="protein sequence ID" value="PPA38963.1"/>
    <property type="gene ID" value="WBGene00277332"/>
</dbReference>
<organism evidence="1 2">
    <name type="scientific">Pristionchus pacificus</name>
    <name type="common">Parasitic nematode worm</name>
    <dbReference type="NCBI Taxonomy" id="54126"/>
    <lineage>
        <taxon>Eukaryota</taxon>
        <taxon>Metazoa</taxon>
        <taxon>Ecdysozoa</taxon>
        <taxon>Nematoda</taxon>
        <taxon>Chromadorea</taxon>
        <taxon>Rhabditida</taxon>
        <taxon>Rhabditina</taxon>
        <taxon>Diplogasteromorpha</taxon>
        <taxon>Diplogasteroidea</taxon>
        <taxon>Neodiplogasteridae</taxon>
        <taxon>Pristionchus</taxon>
    </lineage>
</organism>
<sequence length="101" mass="11735">DRLCRNLSASLFLLTRDLTREGGAKKRKKGFYTASLFEKDLQAIKIRKKSIVFVAFSSENRIFFTIFGLLLSVFDLKLKLHNQHNEWFECSILGQKVPCIH</sequence>